<dbReference type="PIRSF" id="PIRSF000699">
    <property type="entry name" value="PTS_IILac_III"/>
    <property type="match status" value="1"/>
</dbReference>
<keyword evidence="4" id="KW-0598">Phosphotransferase system</keyword>
<accession>A0ABR8Q6R6</accession>
<gene>
    <name evidence="6" type="ORF">H9660_13125</name>
</gene>
<proteinExistence type="predicted"/>
<keyword evidence="1" id="KW-0813">Transport</keyword>
<dbReference type="Pfam" id="PF02255">
    <property type="entry name" value="PTS_IIA"/>
    <property type="match status" value="1"/>
</dbReference>
<evidence type="ECO:0000256" key="1">
    <source>
        <dbReference type="ARBA" id="ARBA00022448"/>
    </source>
</evidence>
<name>A0ABR8Q6R6_9CLOT</name>
<dbReference type="RefSeq" id="WP_191750840.1">
    <property type="nucleotide sequence ID" value="NZ_JACSQZ010000059.1"/>
</dbReference>
<evidence type="ECO:0000256" key="5">
    <source>
        <dbReference type="PROSITE-ProRule" id="PRU00418"/>
    </source>
</evidence>
<evidence type="ECO:0000313" key="7">
    <source>
        <dbReference type="Proteomes" id="UP000640335"/>
    </source>
</evidence>
<feature type="modified residue" description="Phosphohistidine; by HPr" evidence="5">
    <location>
        <position position="76"/>
    </location>
</feature>
<keyword evidence="3" id="KW-0808">Transferase</keyword>
<dbReference type="Proteomes" id="UP000640335">
    <property type="component" value="Unassembled WGS sequence"/>
</dbReference>
<protein>
    <submittedName>
        <fullName evidence="6">PTS lactose/cellobiose transporter subunit IIA</fullName>
    </submittedName>
</protein>
<organism evidence="6 7">
    <name type="scientific">Clostridium gallinarum</name>
    <dbReference type="NCBI Taxonomy" id="2762246"/>
    <lineage>
        <taxon>Bacteria</taxon>
        <taxon>Bacillati</taxon>
        <taxon>Bacillota</taxon>
        <taxon>Clostridia</taxon>
        <taxon>Eubacteriales</taxon>
        <taxon>Clostridiaceae</taxon>
        <taxon>Clostridium</taxon>
    </lineage>
</organism>
<dbReference type="SUPFAM" id="SSF46973">
    <property type="entry name" value="Enzyme IIa from lactose specific PTS, IIa-lac"/>
    <property type="match status" value="1"/>
</dbReference>
<sequence>MQELELVCFEIISSVGTARSCYIESIRLSRQGKFEEAEAQIKEGKEIFEMGHKAHGKLIQKEASGEKTEGSILLIHAEDQMMSAETFGILAEEFLELNKVIREK</sequence>
<evidence type="ECO:0000313" key="6">
    <source>
        <dbReference type="EMBL" id="MBD7916090.1"/>
    </source>
</evidence>
<dbReference type="PANTHER" id="PTHR34382">
    <property type="entry name" value="PTS SYSTEM N,N'-DIACETYLCHITOBIOSE-SPECIFIC EIIA COMPONENT"/>
    <property type="match status" value="1"/>
</dbReference>
<dbReference type="EMBL" id="JACSQZ010000059">
    <property type="protein sequence ID" value="MBD7916090.1"/>
    <property type="molecule type" value="Genomic_DNA"/>
</dbReference>
<dbReference type="Gene3D" id="1.20.58.80">
    <property type="entry name" value="Phosphotransferase system, lactose/cellobiose-type IIA subunit"/>
    <property type="match status" value="1"/>
</dbReference>
<evidence type="ECO:0000256" key="3">
    <source>
        <dbReference type="ARBA" id="ARBA00022679"/>
    </source>
</evidence>
<keyword evidence="7" id="KW-1185">Reference proteome</keyword>
<evidence type="ECO:0000256" key="4">
    <source>
        <dbReference type="ARBA" id="ARBA00022683"/>
    </source>
</evidence>
<dbReference type="InterPro" id="IPR036542">
    <property type="entry name" value="PTS_IIA_lac/cel_sf"/>
</dbReference>
<reference evidence="6 7" key="1">
    <citation type="submission" date="2020-08" db="EMBL/GenBank/DDBJ databases">
        <title>A Genomic Blueprint of the Chicken Gut Microbiome.</title>
        <authorList>
            <person name="Gilroy R."/>
            <person name="Ravi A."/>
            <person name="Getino M."/>
            <person name="Pursley I."/>
            <person name="Horton D.L."/>
            <person name="Alikhan N.-F."/>
            <person name="Baker D."/>
            <person name="Gharbi K."/>
            <person name="Hall N."/>
            <person name="Watson M."/>
            <person name="Adriaenssens E.M."/>
            <person name="Foster-Nyarko E."/>
            <person name="Jarju S."/>
            <person name="Secka A."/>
            <person name="Antonio M."/>
            <person name="Oren A."/>
            <person name="Chaudhuri R."/>
            <person name="La Ragione R.M."/>
            <person name="Hildebrand F."/>
            <person name="Pallen M.J."/>
        </authorList>
    </citation>
    <scope>NUCLEOTIDE SEQUENCE [LARGE SCALE GENOMIC DNA]</scope>
    <source>
        <strain evidence="6 7">Sa3CUN1</strain>
    </source>
</reference>
<keyword evidence="2" id="KW-0762">Sugar transport</keyword>
<dbReference type="PROSITE" id="PS51095">
    <property type="entry name" value="PTS_EIIA_TYPE_3"/>
    <property type="match status" value="1"/>
</dbReference>
<dbReference type="InterPro" id="IPR003188">
    <property type="entry name" value="PTS_IIA_lac/cel"/>
</dbReference>
<evidence type="ECO:0000256" key="2">
    <source>
        <dbReference type="ARBA" id="ARBA00022597"/>
    </source>
</evidence>
<comment type="caution">
    <text evidence="6">The sequence shown here is derived from an EMBL/GenBank/DDBJ whole genome shotgun (WGS) entry which is preliminary data.</text>
</comment>
<dbReference type="PANTHER" id="PTHR34382:SF7">
    <property type="entry name" value="PTS SYSTEM N,N'-DIACETYLCHITOBIOSE-SPECIFIC EIIA COMPONENT"/>
    <property type="match status" value="1"/>
</dbReference>